<dbReference type="EMBL" id="FQVN01000003">
    <property type="protein sequence ID" value="SHF38095.1"/>
    <property type="molecule type" value="Genomic_DNA"/>
</dbReference>
<evidence type="ECO:0000259" key="3">
    <source>
        <dbReference type="Pfam" id="PF00149"/>
    </source>
</evidence>
<dbReference type="RefSeq" id="WP_073481857.1">
    <property type="nucleotide sequence ID" value="NZ_FQVN01000003.1"/>
</dbReference>
<dbReference type="AlphaFoldDB" id="A0A1M5B6L5"/>
<evidence type="ECO:0000313" key="6">
    <source>
        <dbReference type="Proteomes" id="UP000184501"/>
    </source>
</evidence>
<feature type="chain" id="PRO_5009908935" evidence="2">
    <location>
        <begin position="26"/>
        <end position="1118"/>
    </location>
</feature>
<organism evidence="5 6">
    <name type="scientific">Streptoalloteichus hindustanus</name>
    <dbReference type="NCBI Taxonomy" id="2017"/>
    <lineage>
        <taxon>Bacteria</taxon>
        <taxon>Bacillati</taxon>
        <taxon>Actinomycetota</taxon>
        <taxon>Actinomycetes</taxon>
        <taxon>Pseudonocardiales</taxon>
        <taxon>Pseudonocardiaceae</taxon>
        <taxon>Streptoalloteichus</taxon>
    </lineage>
</organism>
<reference evidence="5 6" key="1">
    <citation type="submission" date="2016-11" db="EMBL/GenBank/DDBJ databases">
        <authorList>
            <person name="Jaros S."/>
            <person name="Januszkiewicz K."/>
            <person name="Wedrychowicz H."/>
        </authorList>
    </citation>
    <scope>NUCLEOTIDE SEQUENCE [LARGE SCALE GENOMIC DNA]</scope>
    <source>
        <strain evidence="5 6">DSM 44523</strain>
    </source>
</reference>
<dbReference type="STRING" id="2017.SAMN05444320_103422"/>
<dbReference type="PANTHER" id="PTHR40446">
    <property type="entry name" value="N-ACETYLGLUCOSAMINE-1-PHOSPHODIESTER ALPHA-N-ACETYLGLUCOSAMINIDASE"/>
    <property type="match status" value="1"/>
</dbReference>
<keyword evidence="6" id="KW-1185">Reference proteome</keyword>
<sequence>MSGRLATLLLTALTASALVAAPARAADAPLGPRPVEDAPEGSSGERASVLSAPTRLRAAAVAQDGIETGRTESAVAPGLTLTQFDQFAPRGWVRGDALAVDLGQPALHARYLGPAAVSARAPLSEQAAASGAIAGVNGDFFDINATGAPLGVGVADGRMVHGPAQGHNAVVAVDDHKRLGRLAEVFLQGAITLPDGREVTATNLNSPVVAENGVGLYTALWGSASRRTSVGDAQSTVELELQDDVVVAVRRRPAEGPVAAGRTLVLARDAGAEALAAVREGDRVRVRYQPRTDAATDVAVGGRQVLLRDGVVQRLDDTAMHPRTAVGFSADGRRMTMVTVDGRQADSRGMTLLELARLMRSLGAATALNLDGGGSSTLLARQPGDSAVTVHNAPSDGGERPVPNGLGITASGSGRLAGFRVAPAVPGPDSERVLAGLTRRMVAHGHDEVGGPVVTEPRWRVVPATSTVEPHHETAVFRAGKPGRSAVVAGRGRTEGRAELTVLGPPARIGVDTGRVALSGPGARGRFRVLGHDADGFGTWVEPADVELDYDQKVVRISPDRDGFVVDAAAESGATVVTARVGGLVTRFGVTVGTRRQVVSTMDKLAEWRASVYPSVVGARLSTADGRDGGGLALDYRLTGTTATRAAYVNAEPALALPAGTQRIGVWVNGDGRGAWLRTTLVDATGTTATVDLARAVDWTGWRYVDAPVPTGLAGAPRLQRVYVVETDRNRQYEGRIVLDDLTAHTAPPLDVPTDPAPRDAAVVTNGDLPPRPEALRVAVVSDAQFTADAPDGPLVAQARRTFREALAARPDVVLINGDLVDRGTAADFALARRVIDEELGDRVPWHYLPGNHETYGPGDTSEFRAKFGDTHRVVDLRGTRLVLLDSSLGSLRAGGFDQVRMLRDALDRARTDPGVRGLVVAMHHPVDDPGPADSSELSDPKEGELLTRWLAEFRAATGKPTALVAAHAGLFHASRVDGVPHLINGNSGKAPAAAPEDGGFTGWSLLRVDPADGVRVEQRPHVDRLELTAPGRMAVGEGGHARAVVTQGGRRVPVAYPVAARWSGSPELHVGPATGATPRHVAAFDPATGRLVALRHGRAELTVEVNGARATAPVEVR</sequence>
<name>A0A1M5B6L5_STRHI</name>
<evidence type="ECO:0000313" key="5">
    <source>
        <dbReference type="EMBL" id="SHF38095.1"/>
    </source>
</evidence>
<feature type="region of interest" description="Disordered" evidence="1">
    <location>
        <begin position="27"/>
        <end position="49"/>
    </location>
</feature>
<feature type="signal peptide" evidence="2">
    <location>
        <begin position="1"/>
        <end position="25"/>
    </location>
</feature>
<dbReference type="Pfam" id="PF09992">
    <property type="entry name" value="NAGPA"/>
    <property type="match status" value="1"/>
</dbReference>
<accession>A0A1M5B6L5</accession>
<dbReference type="PANTHER" id="PTHR40446:SF2">
    <property type="entry name" value="N-ACETYLGLUCOSAMINE-1-PHOSPHODIESTER ALPHA-N-ACETYLGLUCOSAMINIDASE"/>
    <property type="match status" value="1"/>
</dbReference>
<dbReference type="OrthoDB" id="9809781at2"/>
<dbReference type="Proteomes" id="UP000184501">
    <property type="component" value="Unassembled WGS sequence"/>
</dbReference>
<dbReference type="InterPro" id="IPR004843">
    <property type="entry name" value="Calcineurin-like_PHP"/>
</dbReference>
<evidence type="ECO:0000256" key="2">
    <source>
        <dbReference type="SAM" id="SignalP"/>
    </source>
</evidence>
<dbReference type="InterPro" id="IPR018711">
    <property type="entry name" value="NAGPA"/>
</dbReference>
<evidence type="ECO:0000259" key="4">
    <source>
        <dbReference type="Pfam" id="PF09992"/>
    </source>
</evidence>
<feature type="domain" description="Calcineurin-like phosphoesterase" evidence="3">
    <location>
        <begin position="776"/>
        <end position="955"/>
    </location>
</feature>
<protein>
    <submittedName>
        <fullName evidence="5">Calcineurin-like phosphoesterase</fullName>
    </submittedName>
</protein>
<feature type="domain" description="Phosphodiester glycosidase" evidence="4">
    <location>
        <begin position="237"/>
        <end position="409"/>
    </location>
</feature>
<gene>
    <name evidence="5" type="ORF">SAMN05444320_103422</name>
</gene>
<proteinExistence type="predicted"/>
<dbReference type="GO" id="GO:0016787">
    <property type="term" value="F:hydrolase activity"/>
    <property type="evidence" value="ECO:0007669"/>
    <property type="project" value="InterPro"/>
</dbReference>
<dbReference type="Pfam" id="PF00149">
    <property type="entry name" value="Metallophos"/>
    <property type="match status" value="1"/>
</dbReference>
<dbReference type="InterPro" id="IPR029052">
    <property type="entry name" value="Metallo-depent_PP-like"/>
</dbReference>
<keyword evidence="2" id="KW-0732">Signal</keyword>
<dbReference type="Gene3D" id="3.60.21.10">
    <property type="match status" value="1"/>
</dbReference>
<dbReference type="SUPFAM" id="SSF56300">
    <property type="entry name" value="Metallo-dependent phosphatases"/>
    <property type="match status" value="1"/>
</dbReference>
<evidence type="ECO:0000256" key="1">
    <source>
        <dbReference type="SAM" id="MobiDB-lite"/>
    </source>
</evidence>